<sequence length="70" mass="8214">MLNSAIFRGQSMSYTKNQLVEGLLFAKTIRNTCLWALRRGKLGQSEVYRTPIKKHYFFRKQLLSDSIDIM</sequence>
<protein>
    <submittedName>
        <fullName evidence="1">Uncharacterized protein</fullName>
    </submittedName>
</protein>
<dbReference type="EMBL" id="FMMM01000021">
    <property type="protein sequence ID" value="SCQ19058.1"/>
    <property type="molecule type" value="Genomic_DNA"/>
</dbReference>
<accession>A0A1D3UGA2</accession>
<dbReference type="AlphaFoldDB" id="A0A1D3UGA2"/>
<name>A0A1D3UGA2_TANFO</name>
<evidence type="ECO:0000313" key="2">
    <source>
        <dbReference type="Proteomes" id="UP000182057"/>
    </source>
</evidence>
<reference evidence="1 2" key="1">
    <citation type="submission" date="2016-09" db="EMBL/GenBank/DDBJ databases">
        <authorList>
            <person name="Capua I."/>
            <person name="De Benedictis P."/>
            <person name="Joannis T."/>
            <person name="Lombin L.H."/>
            <person name="Cattoli G."/>
        </authorList>
    </citation>
    <scope>NUCLEOTIDE SEQUENCE [LARGE SCALE GENOMIC DNA]</scope>
    <source>
        <strain evidence="1 2">UB20</strain>
    </source>
</reference>
<dbReference type="Proteomes" id="UP000182057">
    <property type="component" value="Unassembled WGS sequence"/>
</dbReference>
<gene>
    <name evidence="1" type="ORF">TFUB20_00575</name>
</gene>
<evidence type="ECO:0000313" key="1">
    <source>
        <dbReference type="EMBL" id="SCQ19058.1"/>
    </source>
</evidence>
<organism evidence="1 2">
    <name type="scientific">Tannerella forsythia</name>
    <name type="common">Bacteroides forsythus</name>
    <dbReference type="NCBI Taxonomy" id="28112"/>
    <lineage>
        <taxon>Bacteria</taxon>
        <taxon>Pseudomonadati</taxon>
        <taxon>Bacteroidota</taxon>
        <taxon>Bacteroidia</taxon>
        <taxon>Bacteroidales</taxon>
        <taxon>Tannerellaceae</taxon>
        <taxon>Tannerella</taxon>
    </lineage>
</organism>
<proteinExistence type="predicted"/>